<dbReference type="InterPro" id="IPR010730">
    <property type="entry name" value="HET"/>
</dbReference>
<proteinExistence type="predicted"/>
<evidence type="ECO:0000313" key="2">
    <source>
        <dbReference type="EMBL" id="KPM43928.1"/>
    </source>
</evidence>
<dbReference type="PANTHER" id="PTHR10622:SF10">
    <property type="entry name" value="HET DOMAIN-CONTAINING PROTEIN"/>
    <property type="match status" value="1"/>
</dbReference>
<dbReference type="OrthoDB" id="20872at2759"/>
<dbReference type="AlphaFoldDB" id="A0A0P7BEH9"/>
<name>A0A0P7BEH9_9HYPO</name>
<dbReference type="PANTHER" id="PTHR10622">
    <property type="entry name" value="HET DOMAIN-CONTAINING PROTEIN"/>
    <property type="match status" value="1"/>
</dbReference>
<keyword evidence="3" id="KW-1185">Reference proteome</keyword>
<evidence type="ECO:0000313" key="3">
    <source>
        <dbReference type="Proteomes" id="UP000050424"/>
    </source>
</evidence>
<dbReference type="STRING" id="78410.A0A0P7BEH9"/>
<dbReference type="EMBL" id="LKCW01000025">
    <property type="protein sequence ID" value="KPM43928.1"/>
    <property type="molecule type" value="Genomic_DNA"/>
</dbReference>
<organism evidence="2 3">
    <name type="scientific">Neonectria ditissima</name>
    <dbReference type="NCBI Taxonomy" id="78410"/>
    <lineage>
        <taxon>Eukaryota</taxon>
        <taxon>Fungi</taxon>
        <taxon>Dikarya</taxon>
        <taxon>Ascomycota</taxon>
        <taxon>Pezizomycotina</taxon>
        <taxon>Sordariomycetes</taxon>
        <taxon>Hypocreomycetidae</taxon>
        <taxon>Hypocreales</taxon>
        <taxon>Nectriaceae</taxon>
        <taxon>Neonectria</taxon>
    </lineage>
</organism>
<protein>
    <recommendedName>
        <fullName evidence="1">Heterokaryon incompatibility domain-containing protein</fullName>
    </recommendedName>
</protein>
<reference evidence="2 3" key="1">
    <citation type="submission" date="2015-09" db="EMBL/GenBank/DDBJ databases">
        <title>Draft genome of a European isolate of the apple canker pathogen Neonectria ditissima.</title>
        <authorList>
            <person name="Gomez-Cortecero A."/>
            <person name="Harrison R.J."/>
            <person name="Armitage A.D."/>
        </authorList>
    </citation>
    <scope>NUCLEOTIDE SEQUENCE [LARGE SCALE GENOMIC DNA]</scope>
    <source>
        <strain evidence="2 3">R09/05</strain>
    </source>
</reference>
<sequence length="614" mass="70175">MRLLNVDSMQMSWFTQDLDDPNRRSIPYATLSHTWGDEEVTFQHFQLPARPSLKGFEKILGCCRQAKKDGIEWVWVDTCCIDKTNSAELSEAVNSMYAWYQHSAVCYVLLEDVPSRTPDFPKSDFSRARWFTRGWCLQELIAPDKVEFYAKDWSDLGTKWSLHRDIAGITGIPREVLLQRRLNEYSIAQKMSWAARRTTTRVEDEAYCLLGIFDIKMPLIYGEGRKSFQRLQIEILKQEEDYSFLLWSGGVPQGLRFRGDISTETFSVLASQPRVFGEWLFMGRMSESTGELSLPTKSGCHYHEIESFHNSREKVLQPLYDWVLPLLAHRRPPQLMSRGLMTHMFVQLHKLEPSDVAQPKHLPLLWTEQIYRNQLVCIALVQKRRGNFVTCDRALADSIFLVDPTAIKTFALLDLHLTTSFGKLYRPLLIKVVEAQSLPDFEMHLPSKWNTTLRFIQSIPPIGFLTPNNAVTFSPPLEPRLYCSVLPSKALECRDDGRISPVLVKLQFRHTDCGVRVATGLNITLWLDPVFPRCVISASTNPGELVLDEGNDHLQSRKNYYDEASDRAECVVPGSSHVIAIMTKGRREPGTMTTNASQRSAYCTLHVAVLGNGY</sequence>
<gene>
    <name evidence="2" type="ORF">AK830_g2634</name>
</gene>
<dbReference type="Proteomes" id="UP000050424">
    <property type="component" value="Unassembled WGS sequence"/>
</dbReference>
<evidence type="ECO:0000259" key="1">
    <source>
        <dbReference type="Pfam" id="PF06985"/>
    </source>
</evidence>
<dbReference type="Pfam" id="PF06985">
    <property type="entry name" value="HET"/>
    <property type="match status" value="1"/>
</dbReference>
<accession>A0A0P7BEH9</accession>
<feature type="domain" description="Heterokaryon incompatibility" evidence="1">
    <location>
        <begin position="28"/>
        <end position="112"/>
    </location>
</feature>
<comment type="caution">
    <text evidence="2">The sequence shown here is derived from an EMBL/GenBank/DDBJ whole genome shotgun (WGS) entry which is preliminary data.</text>
</comment>